<organism evidence="2 3">
    <name type="scientific">Magnusiomyces paraingens</name>
    <dbReference type="NCBI Taxonomy" id="2606893"/>
    <lineage>
        <taxon>Eukaryota</taxon>
        <taxon>Fungi</taxon>
        <taxon>Dikarya</taxon>
        <taxon>Ascomycota</taxon>
        <taxon>Saccharomycotina</taxon>
        <taxon>Dipodascomycetes</taxon>
        <taxon>Dipodascales</taxon>
        <taxon>Dipodascaceae</taxon>
        <taxon>Magnusiomyces</taxon>
    </lineage>
</organism>
<name>A0A5E8AYE3_9ASCO</name>
<keyword evidence="3" id="KW-1185">Reference proteome</keyword>
<protein>
    <submittedName>
        <fullName evidence="2">Uncharacterized protein</fullName>
    </submittedName>
</protein>
<feature type="region of interest" description="Disordered" evidence="1">
    <location>
        <begin position="39"/>
        <end position="266"/>
    </location>
</feature>
<evidence type="ECO:0000256" key="1">
    <source>
        <dbReference type="SAM" id="MobiDB-lite"/>
    </source>
</evidence>
<feature type="compositionally biased region" description="Basic and acidic residues" evidence="1">
    <location>
        <begin position="56"/>
        <end position="72"/>
    </location>
</feature>
<feature type="compositionally biased region" description="Polar residues" evidence="1">
    <location>
        <begin position="219"/>
        <end position="234"/>
    </location>
</feature>
<dbReference type="AlphaFoldDB" id="A0A5E8AYE3"/>
<dbReference type="Proteomes" id="UP000398389">
    <property type="component" value="Unassembled WGS sequence"/>
</dbReference>
<dbReference type="GeneID" id="43579148"/>
<sequence length="303" mass="32912">MSTTTTTTTTIYSHQELLALLESAGSVAPAFKVDIEQLNKEMKSSKHRKNRKKSHSASESRRYSSYKRDRAALNHTISELGSDHDEAAVESNDESGDSSSEIDAKELSSRYYLQRSSAPRRNQKDINPKFATAVANSLATADGKTHHPYRAPGRRQSSSQDSNAFLSASPKEEDGWISVGPKNHGHGHGGHGGYGHRKSFNHEEGAGHRKRFSDYNRASRGSFSKQQPVGSAATSAPRKKSFAKSEDEGSNAATAAISDAATTDGEAKLETYDLSASEATAREYEAWKAKLNEEKSSESSIAV</sequence>
<feature type="compositionally biased region" description="Polar residues" evidence="1">
    <location>
        <begin position="155"/>
        <end position="166"/>
    </location>
</feature>
<reference evidence="2 3" key="1">
    <citation type="submission" date="2019-09" db="EMBL/GenBank/DDBJ databases">
        <authorList>
            <person name="Brejova B."/>
        </authorList>
    </citation>
    <scope>NUCLEOTIDE SEQUENCE [LARGE SCALE GENOMIC DNA]</scope>
</reference>
<gene>
    <name evidence="2" type="ORF">SAPINGB_P000324</name>
</gene>
<evidence type="ECO:0000313" key="3">
    <source>
        <dbReference type="Proteomes" id="UP000398389"/>
    </source>
</evidence>
<accession>A0A5E8AYE3</accession>
<proteinExistence type="predicted"/>
<evidence type="ECO:0000313" key="2">
    <source>
        <dbReference type="EMBL" id="VVT44161.1"/>
    </source>
</evidence>
<feature type="compositionally biased region" description="Basic residues" evidence="1">
    <location>
        <begin position="45"/>
        <end position="55"/>
    </location>
</feature>
<feature type="compositionally biased region" description="Basic residues" evidence="1">
    <location>
        <begin position="183"/>
        <end position="199"/>
    </location>
</feature>
<feature type="compositionally biased region" description="Low complexity" evidence="1">
    <location>
        <begin position="252"/>
        <end position="264"/>
    </location>
</feature>
<dbReference type="EMBL" id="CABVLU010000001">
    <property type="protein sequence ID" value="VVT44161.1"/>
    <property type="molecule type" value="Genomic_DNA"/>
</dbReference>
<dbReference type="RefSeq" id="XP_031850939.1">
    <property type="nucleotide sequence ID" value="XM_031995048.1"/>
</dbReference>